<comment type="caution">
    <text evidence="2">The sequence shown here is derived from an EMBL/GenBank/DDBJ whole genome shotgun (WGS) entry which is preliminary data.</text>
</comment>
<gene>
    <name evidence="2" type="ORF">RFI_36331</name>
</gene>
<dbReference type="AlphaFoldDB" id="X6LHM1"/>
<keyword evidence="1" id="KW-0732">Signal</keyword>
<dbReference type="Proteomes" id="UP000023152">
    <property type="component" value="Unassembled WGS sequence"/>
</dbReference>
<accession>X6LHM1</accession>
<reference evidence="2 3" key="1">
    <citation type="journal article" date="2013" name="Curr. Biol.">
        <title>The Genome of the Foraminiferan Reticulomyxa filosa.</title>
        <authorList>
            <person name="Glockner G."/>
            <person name="Hulsmann N."/>
            <person name="Schleicher M."/>
            <person name="Noegel A.A."/>
            <person name="Eichinger L."/>
            <person name="Gallinger C."/>
            <person name="Pawlowski J."/>
            <person name="Sierra R."/>
            <person name="Euteneuer U."/>
            <person name="Pillet L."/>
            <person name="Moustafa A."/>
            <person name="Platzer M."/>
            <person name="Groth M."/>
            <person name="Szafranski K."/>
            <person name="Schliwa M."/>
        </authorList>
    </citation>
    <scope>NUCLEOTIDE SEQUENCE [LARGE SCALE GENOMIC DNA]</scope>
</reference>
<dbReference type="EMBL" id="ASPP01039206">
    <property type="protein sequence ID" value="ETO01109.1"/>
    <property type="molecule type" value="Genomic_DNA"/>
</dbReference>
<keyword evidence="3" id="KW-1185">Reference proteome</keyword>
<dbReference type="InterPro" id="IPR016024">
    <property type="entry name" value="ARM-type_fold"/>
</dbReference>
<organism evidence="2 3">
    <name type="scientific">Reticulomyxa filosa</name>
    <dbReference type="NCBI Taxonomy" id="46433"/>
    <lineage>
        <taxon>Eukaryota</taxon>
        <taxon>Sar</taxon>
        <taxon>Rhizaria</taxon>
        <taxon>Retaria</taxon>
        <taxon>Foraminifera</taxon>
        <taxon>Monothalamids</taxon>
        <taxon>Reticulomyxidae</taxon>
        <taxon>Reticulomyxa</taxon>
    </lineage>
</organism>
<feature type="non-terminal residue" evidence="2">
    <location>
        <position position="1"/>
    </location>
</feature>
<evidence type="ECO:0000313" key="3">
    <source>
        <dbReference type="Proteomes" id="UP000023152"/>
    </source>
</evidence>
<evidence type="ECO:0000256" key="1">
    <source>
        <dbReference type="SAM" id="SignalP"/>
    </source>
</evidence>
<feature type="signal peptide" evidence="1">
    <location>
        <begin position="1"/>
        <end position="18"/>
    </location>
</feature>
<proteinExistence type="predicted"/>
<protein>
    <submittedName>
        <fullName evidence="2">Uncharacterized protein</fullName>
    </submittedName>
</protein>
<dbReference type="SUPFAM" id="SSF48371">
    <property type="entry name" value="ARM repeat"/>
    <property type="match status" value="1"/>
</dbReference>
<name>X6LHM1_RETFI</name>
<sequence length="131" mass="15216">NGLLLIIWSIACINLVDKDEYIHERYVFLIEKNSIEITICKHCAHVIATISSQLGGKQLDNAFQCLIHRLPSYFYSLCYGTIQFIMTLKEGQLDDVFKCLVNRLSDEKEDDDVRIKCAELLEKISMKWNKK</sequence>
<evidence type="ECO:0000313" key="2">
    <source>
        <dbReference type="EMBL" id="ETO01109.1"/>
    </source>
</evidence>
<feature type="chain" id="PRO_5004975405" evidence="1">
    <location>
        <begin position="19"/>
        <end position="131"/>
    </location>
</feature>